<keyword evidence="4" id="KW-1185">Reference proteome</keyword>
<evidence type="ECO:0000256" key="2">
    <source>
        <dbReference type="SAM" id="Phobius"/>
    </source>
</evidence>
<dbReference type="AlphaFoldDB" id="A0A3N4H2S5"/>
<gene>
    <name evidence="3" type="ORF">EF294_02530</name>
</gene>
<comment type="caution">
    <text evidence="3">The sequence shown here is derived from an EMBL/GenBank/DDBJ whole genome shotgun (WGS) entry which is preliminary data.</text>
</comment>
<sequence>MDSERYEGPASSTPPFYKPLPSTMTAHAPRMRQRRPRSGWVPVIATLSVVLLIGAVPTVFVALRFSEAAAEQAATAYFVAYSSGNRDAGLNATCATAHDIILNTGGTHADDPIYQRFNPPPAPGPVPASPDDSGPGLGINEDLLRHSTVLDIRQRAPIPTVLYSEFKGVGDIWVWLDGADDGHPLLAVVRRDSGKWKVCNIQA</sequence>
<reference evidence="3 4" key="1">
    <citation type="submission" date="2018-11" db="EMBL/GenBank/DDBJ databases">
        <title>Draft genome sequence of Gordonia sp. RS15-1S isolated from rice stems.</title>
        <authorList>
            <person name="Muangham S."/>
        </authorList>
    </citation>
    <scope>NUCLEOTIDE SEQUENCE [LARGE SCALE GENOMIC DNA]</scope>
    <source>
        <strain evidence="3 4">RS15-1S</strain>
    </source>
</reference>
<evidence type="ECO:0000256" key="1">
    <source>
        <dbReference type="SAM" id="MobiDB-lite"/>
    </source>
</evidence>
<evidence type="ECO:0000313" key="4">
    <source>
        <dbReference type="Proteomes" id="UP000267536"/>
    </source>
</evidence>
<proteinExistence type="predicted"/>
<protein>
    <submittedName>
        <fullName evidence="3">Uncharacterized protein</fullName>
    </submittedName>
</protein>
<keyword evidence="2" id="KW-1133">Transmembrane helix</keyword>
<accession>A0A3N4H2S5</accession>
<organism evidence="3 4">
    <name type="scientific">Gordonia oryzae</name>
    <dbReference type="NCBI Taxonomy" id="2487349"/>
    <lineage>
        <taxon>Bacteria</taxon>
        <taxon>Bacillati</taxon>
        <taxon>Actinomycetota</taxon>
        <taxon>Actinomycetes</taxon>
        <taxon>Mycobacteriales</taxon>
        <taxon>Gordoniaceae</taxon>
        <taxon>Gordonia</taxon>
    </lineage>
</organism>
<keyword evidence="2" id="KW-0472">Membrane</keyword>
<dbReference type="RefSeq" id="WP_123925430.1">
    <property type="nucleotide sequence ID" value="NZ_JBPSDP010000009.1"/>
</dbReference>
<evidence type="ECO:0000313" key="3">
    <source>
        <dbReference type="EMBL" id="RPA65651.1"/>
    </source>
</evidence>
<dbReference type="Proteomes" id="UP000267536">
    <property type="component" value="Unassembled WGS sequence"/>
</dbReference>
<name>A0A3N4H2S5_9ACTN</name>
<feature type="transmembrane region" description="Helical" evidence="2">
    <location>
        <begin position="40"/>
        <end position="63"/>
    </location>
</feature>
<keyword evidence="2" id="KW-0812">Transmembrane</keyword>
<feature type="region of interest" description="Disordered" evidence="1">
    <location>
        <begin position="1"/>
        <end position="23"/>
    </location>
</feature>
<dbReference type="EMBL" id="RKMH01000002">
    <property type="protein sequence ID" value="RPA65651.1"/>
    <property type="molecule type" value="Genomic_DNA"/>
</dbReference>